<organism evidence="3 4">
    <name type="scientific">Ephemerocybe angulata</name>
    <dbReference type="NCBI Taxonomy" id="980116"/>
    <lineage>
        <taxon>Eukaryota</taxon>
        <taxon>Fungi</taxon>
        <taxon>Dikarya</taxon>
        <taxon>Basidiomycota</taxon>
        <taxon>Agaricomycotina</taxon>
        <taxon>Agaricomycetes</taxon>
        <taxon>Agaricomycetidae</taxon>
        <taxon>Agaricales</taxon>
        <taxon>Agaricineae</taxon>
        <taxon>Psathyrellaceae</taxon>
        <taxon>Ephemerocybe</taxon>
    </lineage>
</organism>
<name>A0A8H6IK30_9AGAR</name>
<keyword evidence="1" id="KW-0472">Membrane</keyword>
<dbReference type="OrthoDB" id="3350812at2759"/>
<sequence>MDLSPEELSDLATLYSTSAVLERIVLGFYAFNLYYYMTTFGGEVSAIWALKWKTGKVLFLIARYGPILYIPLTIISGFRNYLTMGPEVCKRLQIADDVSLRVCTMVSELILILCLHALLGSKRRYLALMLVLFAAFTVAITVPQIRYIAEAAQAIELSQADRGFGYPCTWEGVISPEALSTAKAAGYVSFTKSTCLFLLTLAVFYVRYRKQTGSLLEVVRRDSGLCILLLTAIRLFNAITDSFNVVLGLYNIPDILQKVVIPILACRLLLNMQEHDDPVVRSMVSTLMFQAESGTTTSVGLDYDDEFTQVVEFPRRYAGLGRQLARNAEVTHAVPETQSRAQDSVHC</sequence>
<gene>
    <name evidence="3" type="ORF">DFP72DRAFT_868437</name>
</gene>
<dbReference type="EMBL" id="JACGCI010000002">
    <property type="protein sequence ID" value="KAF6765777.1"/>
    <property type="molecule type" value="Genomic_DNA"/>
</dbReference>
<feature type="transmembrane region" description="Helical" evidence="1">
    <location>
        <begin position="184"/>
        <end position="206"/>
    </location>
</feature>
<dbReference type="InterPro" id="IPR045340">
    <property type="entry name" value="DUF6533"/>
</dbReference>
<evidence type="ECO:0000259" key="2">
    <source>
        <dbReference type="Pfam" id="PF20151"/>
    </source>
</evidence>
<protein>
    <recommendedName>
        <fullName evidence="2">DUF6533 domain-containing protein</fullName>
    </recommendedName>
</protein>
<feature type="transmembrane region" description="Helical" evidence="1">
    <location>
        <begin position="98"/>
        <end position="119"/>
    </location>
</feature>
<reference evidence="3 4" key="1">
    <citation type="submission" date="2020-07" db="EMBL/GenBank/DDBJ databases">
        <title>Comparative genomics of pyrophilous fungi reveals a link between fire events and developmental genes.</title>
        <authorList>
            <consortium name="DOE Joint Genome Institute"/>
            <person name="Steindorff A.S."/>
            <person name="Carver A."/>
            <person name="Calhoun S."/>
            <person name="Stillman K."/>
            <person name="Liu H."/>
            <person name="Lipzen A."/>
            <person name="Pangilinan J."/>
            <person name="Labutti K."/>
            <person name="Bruns T.D."/>
            <person name="Grigoriev I.V."/>
        </authorList>
    </citation>
    <scope>NUCLEOTIDE SEQUENCE [LARGE SCALE GENOMIC DNA]</scope>
    <source>
        <strain evidence="3 4">CBS 144469</strain>
    </source>
</reference>
<comment type="caution">
    <text evidence="3">The sequence shown here is derived from an EMBL/GenBank/DDBJ whole genome shotgun (WGS) entry which is preliminary data.</text>
</comment>
<accession>A0A8H6IK30</accession>
<feature type="transmembrane region" description="Helical" evidence="1">
    <location>
        <begin position="57"/>
        <end position="78"/>
    </location>
</feature>
<feature type="transmembrane region" description="Helical" evidence="1">
    <location>
        <begin position="12"/>
        <end position="36"/>
    </location>
</feature>
<evidence type="ECO:0000313" key="4">
    <source>
        <dbReference type="Proteomes" id="UP000521943"/>
    </source>
</evidence>
<dbReference type="Proteomes" id="UP000521943">
    <property type="component" value="Unassembled WGS sequence"/>
</dbReference>
<evidence type="ECO:0000313" key="3">
    <source>
        <dbReference type="EMBL" id="KAF6765777.1"/>
    </source>
</evidence>
<dbReference type="Pfam" id="PF20151">
    <property type="entry name" value="DUF6533"/>
    <property type="match status" value="1"/>
</dbReference>
<feature type="domain" description="DUF6533" evidence="2">
    <location>
        <begin position="27"/>
        <end position="68"/>
    </location>
</feature>
<keyword evidence="4" id="KW-1185">Reference proteome</keyword>
<feature type="transmembrane region" description="Helical" evidence="1">
    <location>
        <begin position="126"/>
        <end position="149"/>
    </location>
</feature>
<dbReference type="AlphaFoldDB" id="A0A8H6IK30"/>
<keyword evidence="1" id="KW-0812">Transmembrane</keyword>
<evidence type="ECO:0000256" key="1">
    <source>
        <dbReference type="SAM" id="Phobius"/>
    </source>
</evidence>
<keyword evidence="1" id="KW-1133">Transmembrane helix</keyword>
<proteinExistence type="predicted"/>